<dbReference type="InterPro" id="IPR013087">
    <property type="entry name" value="Znf_C2H2_type"/>
</dbReference>
<dbReference type="PROSITE" id="PS50157">
    <property type="entry name" value="ZINC_FINGER_C2H2_2"/>
    <property type="match status" value="1"/>
</dbReference>
<dbReference type="SMART" id="SM00355">
    <property type="entry name" value="ZnF_C2H2"/>
    <property type="match status" value="2"/>
</dbReference>
<evidence type="ECO:0000256" key="2">
    <source>
        <dbReference type="SAM" id="MobiDB-lite"/>
    </source>
</evidence>
<evidence type="ECO:0000259" key="3">
    <source>
        <dbReference type="PROSITE" id="PS50157"/>
    </source>
</evidence>
<gene>
    <name evidence="4" type="ORF">BV898_18049</name>
</gene>
<evidence type="ECO:0000256" key="1">
    <source>
        <dbReference type="PROSITE-ProRule" id="PRU00042"/>
    </source>
</evidence>
<keyword evidence="1" id="KW-0862">Zinc</keyword>
<feature type="region of interest" description="Disordered" evidence="2">
    <location>
        <begin position="1"/>
        <end position="36"/>
    </location>
</feature>
<keyword evidence="1" id="KW-0479">Metal-binding</keyword>
<proteinExistence type="predicted"/>
<feature type="compositionally biased region" description="Basic and acidic residues" evidence="2">
    <location>
        <begin position="1"/>
        <end position="25"/>
    </location>
</feature>
<keyword evidence="5" id="KW-1185">Reference proteome</keyword>
<accession>A0A9X6RMS7</accession>
<dbReference type="AlphaFoldDB" id="A0A9X6RMS7"/>
<evidence type="ECO:0000313" key="5">
    <source>
        <dbReference type="Proteomes" id="UP000192578"/>
    </source>
</evidence>
<reference evidence="5" key="1">
    <citation type="submission" date="2017-01" db="EMBL/GenBank/DDBJ databases">
        <title>Comparative genomics of anhydrobiosis in the tardigrade Hypsibius dujardini.</title>
        <authorList>
            <person name="Yoshida Y."/>
            <person name="Koutsovoulos G."/>
            <person name="Laetsch D."/>
            <person name="Stevens L."/>
            <person name="Kumar S."/>
            <person name="Horikawa D."/>
            <person name="Ishino K."/>
            <person name="Komine S."/>
            <person name="Tomita M."/>
            <person name="Blaxter M."/>
            <person name="Arakawa K."/>
        </authorList>
    </citation>
    <scope>NUCLEOTIDE SEQUENCE [LARGE SCALE GENOMIC DNA]</scope>
    <source>
        <strain evidence="5">Z151</strain>
    </source>
</reference>
<comment type="caution">
    <text evidence="4">The sequence shown here is derived from an EMBL/GenBank/DDBJ whole genome shotgun (WGS) entry which is preliminary data.</text>
</comment>
<dbReference type="PROSITE" id="PS00028">
    <property type="entry name" value="ZINC_FINGER_C2H2_1"/>
    <property type="match status" value="1"/>
</dbReference>
<evidence type="ECO:0000313" key="4">
    <source>
        <dbReference type="EMBL" id="OWA53628.1"/>
    </source>
</evidence>
<name>A0A9X6RMS7_HYPEX</name>
<dbReference type="GO" id="GO:0008270">
    <property type="term" value="F:zinc ion binding"/>
    <property type="evidence" value="ECO:0007669"/>
    <property type="project" value="UniProtKB-KW"/>
</dbReference>
<dbReference type="Pfam" id="PF00096">
    <property type="entry name" value="zf-C2H2"/>
    <property type="match status" value="2"/>
</dbReference>
<keyword evidence="1" id="KW-0863">Zinc-finger</keyword>
<dbReference type="EMBL" id="MTYJ01000334">
    <property type="protein sequence ID" value="OWA53628.1"/>
    <property type="molecule type" value="Genomic_DNA"/>
</dbReference>
<organism evidence="4 5">
    <name type="scientific">Hypsibius exemplaris</name>
    <name type="common">Freshwater tardigrade</name>
    <dbReference type="NCBI Taxonomy" id="2072580"/>
    <lineage>
        <taxon>Eukaryota</taxon>
        <taxon>Metazoa</taxon>
        <taxon>Ecdysozoa</taxon>
        <taxon>Tardigrada</taxon>
        <taxon>Eutardigrada</taxon>
        <taxon>Parachela</taxon>
        <taxon>Hypsibioidea</taxon>
        <taxon>Hypsibiidae</taxon>
        <taxon>Hypsibius</taxon>
    </lineage>
</organism>
<dbReference type="Gene3D" id="3.30.160.60">
    <property type="entry name" value="Classic Zinc Finger"/>
    <property type="match status" value="1"/>
</dbReference>
<sequence>MDPHAPTRYPLRSELKRKAGEEPREANQLSSESEAEIRNVGAKIARKRCGAAPLSAKRSRLYVISGDKILGPPLSASNDPITLAGRTPPVLKGGRITQEELNAPYMSAVSKWTDKCAAGQGGEEGRPPQRPQTTDAFASLMLDLPPQPKPNNLETGDIVNVFDGLLCGPDFLLPPLSTFARPTNTSRATSCMCDSLSAGVTGILIQKPSRHASDFVSLDDDVVVERSPMGTTCDGLASPLAEPACQTEPAAVVACDPGWGLHLAVLERRPTDVPGLTVTLLQEYRCDACKKDCGSASALKVHIRRVHPADDSLLHCSYCDKTCKRMDHLRIHMASRTKNPLLETSAFARERSRLSASHGASIAVSDEEE</sequence>
<protein>
    <recommendedName>
        <fullName evidence="3">C2H2-type domain-containing protein</fullName>
    </recommendedName>
</protein>
<feature type="domain" description="C2H2-type" evidence="3">
    <location>
        <begin position="284"/>
        <end position="312"/>
    </location>
</feature>
<dbReference type="InterPro" id="IPR036236">
    <property type="entry name" value="Znf_C2H2_sf"/>
</dbReference>
<dbReference type="OrthoDB" id="3565419at2759"/>
<dbReference type="SUPFAM" id="SSF57667">
    <property type="entry name" value="beta-beta-alpha zinc fingers"/>
    <property type="match status" value="1"/>
</dbReference>
<dbReference type="Proteomes" id="UP000192578">
    <property type="component" value="Unassembled WGS sequence"/>
</dbReference>